<evidence type="ECO:0000256" key="1">
    <source>
        <dbReference type="SAM" id="MobiDB-lite"/>
    </source>
</evidence>
<name>A0A438IFP9_VITVI</name>
<evidence type="ECO:0000313" key="3">
    <source>
        <dbReference type="Proteomes" id="UP000288805"/>
    </source>
</evidence>
<feature type="region of interest" description="Disordered" evidence="1">
    <location>
        <begin position="211"/>
        <end position="236"/>
    </location>
</feature>
<accession>A0A438IFP9</accession>
<proteinExistence type="predicted"/>
<dbReference type="Proteomes" id="UP000288805">
    <property type="component" value="Unassembled WGS sequence"/>
</dbReference>
<protein>
    <submittedName>
        <fullName evidence="2">Uncharacterized protein</fullName>
    </submittedName>
</protein>
<sequence length="236" mass="27139">MEEAKTMKTPMSSSIKLDKDEKGMKARVLVLDCTFFPPCATVRVFFFPVHPGFWLATYGIGGPIISTIRGVKIRLDPESTYRIFYIALVGLRVYESKIWPTVPGFKPREEMDPLRVPYDDVHDLMLQEHDWSTPCGRFLTRVFKDVGVDLSRETDFKAPSSYDMYDDLSMRWMKFEKAPDEGVQFEATFSESMMFDLTYIVGPYSQPSFTKPPHTKIPPYQAPHAPDHSPWMDLSA</sequence>
<evidence type="ECO:0000313" key="2">
    <source>
        <dbReference type="EMBL" id="RVW95568.1"/>
    </source>
</evidence>
<gene>
    <name evidence="2" type="ORF">CK203_039091</name>
</gene>
<reference evidence="2 3" key="1">
    <citation type="journal article" date="2018" name="PLoS Genet.">
        <title>Population sequencing reveals clonal diversity and ancestral inbreeding in the grapevine cultivar Chardonnay.</title>
        <authorList>
            <person name="Roach M.J."/>
            <person name="Johnson D.L."/>
            <person name="Bohlmann J."/>
            <person name="van Vuuren H.J."/>
            <person name="Jones S.J."/>
            <person name="Pretorius I.S."/>
            <person name="Schmidt S.A."/>
            <person name="Borneman A.R."/>
        </authorList>
    </citation>
    <scope>NUCLEOTIDE SEQUENCE [LARGE SCALE GENOMIC DNA]</scope>
    <source>
        <strain evidence="3">cv. Chardonnay</strain>
        <tissue evidence="2">Leaf</tissue>
    </source>
</reference>
<comment type="caution">
    <text evidence="2">The sequence shown here is derived from an EMBL/GenBank/DDBJ whole genome shotgun (WGS) entry which is preliminary data.</text>
</comment>
<dbReference type="AlphaFoldDB" id="A0A438IFP9"/>
<organism evidence="2 3">
    <name type="scientific">Vitis vinifera</name>
    <name type="common">Grape</name>
    <dbReference type="NCBI Taxonomy" id="29760"/>
    <lineage>
        <taxon>Eukaryota</taxon>
        <taxon>Viridiplantae</taxon>
        <taxon>Streptophyta</taxon>
        <taxon>Embryophyta</taxon>
        <taxon>Tracheophyta</taxon>
        <taxon>Spermatophyta</taxon>
        <taxon>Magnoliopsida</taxon>
        <taxon>eudicotyledons</taxon>
        <taxon>Gunneridae</taxon>
        <taxon>Pentapetalae</taxon>
        <taxon>rosids</taxon>
        <taxon>Vitales</taxon>
        <taxon>Vitaceae</taxon>
        <taxon>Viteae</taxon>
        <taxon>Vitis</taxon>
    </lineage>
</organism>
<dbReference type="EMBL" id="QGNW01000113">
    <property type="protein sequence ID" value="RVW95568.1"/>
    <property type="molecule type" value="Genomic_DNA"/>
</dbReference>